<accession>A0ABQ8UY12</accession>
<gene>
    <name evidence="2" type="ORF">PAPYR_1737</name>
</gene>
<protein>
    <submittedName>
        <fullName evidence="2">Uncharacterized protein</fullName>
    </submittedName>
</protein>
<dbReference type="Proteomes" id="UP001141327">
    <property type="component" value="Unassembled WGS sequence"/>
</dbReference>
<feature type="region of interest" description="Disordered" evidence="1">
    <location>
        <begin position="61"/>
        <end position="88"/>
    </location>
</feature>
<name>A0ABQ8UY12_9EUKA</name>
<feature type="compositionally biased region" description="Polar residues" evidence="1">
    <location>
        <begin position="75"/>
        <end position="88"/>
    </location>
</feature>
<organism evidence="2 3">
    <name type="scientific">Paratrimastix pyriformis</name>
    <dbReference type="NCBI Taxonomy" id="342808"/>
    <lineage>
        <taxon>Eukaryota</taxon>
        <taxon>Metamonada</taxon>
        <taxon>Preaxostyla</taxon>
        <taxon>Paratrimastigidae</taxon>
        <taxon>Paratrimastix</taxon>
    </lineage>
</organism>
<comment type="caution">
    <text evidence="2">The sequence shown here is derived from an EMBL/GenBank/DDBJ whole genome shotgun (WGS) entry which is preliminary data.</text>
</comment>
<evidence type="ECO:0000313" key="3">
    <source>
        <dbReference type="Proteomes" id="UP001141327"/>
    </source>
</evidence>
<evidence type="ECO:0000313" key="2">
    <source>
        <dbReference type="EMBL" id="KAJ4461625.1"/>
    </source>
</evidence>
<keyword evidence="3" id="KW-1185">Reference proteome</keyword>
<proteinExistence type="predicted"/>
<sequence length="198" mass="22405">MQALLQEKNRLEKELLVADEAVVNLSKAKQALTDANVRLQAQVAQLQQELQRQQQQFQQFQQRLQQAPPSYRSPGFQQQLPTDDAPTNSQQQVQQLASVMQGLLSRSSPAPAEVTPAILNDQVRTQLTQAQLGLERERAQLLARSVRSEEELRVTRQLYSGMLVRYQQETTRLRHLLASHGLDPDEGAPPNLLRSPQL</sequence>
<reference evidence="2" key="1">
    <citation type="journal article" date="2022" name="bioRxiv">
        <title>Genomics of Preaxostyla Flagellates Illuminates Evolutionary Transitions and the Path Towards Mitochondrial Loss.</title>
        <authorList>
            <person name="Novak L.V.F."/>
            <person name="Treitli S.C."/>
            <person name="Pyrih J."/>
            <person name="Halakuc P."/>
            <person name="Pipaliya S.V."/>
            <person name="Vacek V."/>
            <person name="Brzon O."/>
            <person name="Soukal P."/>
            <person name="Eme L."/>
            <person name="Dacks J.B."/>
            <person name="Karnkowska A."/>
            <person name="Elias M."/>
            <person name="Hampl V."/>
        </authorList>
    </citation>
    <scope>NUCLEOTIDE SEQUENCE</scope>
    <source>
        <strain evidence="2">RCP-MX</strain>
    </source>
</reference>
<dbReference type="EMBL" id="JAPMOS010000006">
    <property type="protein sequence ID" value="KAJ4461625.1"/>
    <property type="molecule type" value="Genomic_DNA"/>
</dbReference>
<evidence type="ECO:0000256" key="1">
    <source>
        <dbReference type="SAM" id="MobiDB-lite"/>
    </source>
</evidence>